<proteinExistence type="inferred from homology"/>
<feature type="compositionally biased region" description="Low complexity" evidence="3">
    <location>
        <begin position="606"/>
        <end position="622"/>
    </location>
</feature>
<dbReference type="AlphaFoldDB" id="A0A7I8KSJ2"/>
<dbReference type="GO" id="GO:0007165">
    <property type="term" value="P:signal transduction"/>
    <property type="evidence" value="ECO:0007669"/>
    <property type="project" value="TreeGrafter"/>
</dbReference>
<dbReference type="OrthoDB" id="276323at2759"/>
<keyword evidence="2" id="KW-0175">Coiled coil</keyword>
<dbReference type="PANTHER" id="PTHR12832">
    <property type="entry name" value="TESTIS-SPECIFIC PROTEIN PBS13 T-COMPLEX 11"/>
    <property type="match status" value="1"/>
</dbReference>
<organism evidence="4 5">
    <name type="scientific">Spirodela intermedia</name>
    <name type="common">Intermediate duckweed</name>
    <dbReference type="NCBI Taxonomy" id="51605"/>
    <lineage>
        <taxon>Eukaryota</taxon>
        <taxon>Viridiplantae</taxon>
        <taxon>Streptophyta</taxon>
        <taxon>Embryophyta</taxon>
        <taxon>Tracheophyta</taxon>
        <taxon>Spermatophyta</taxon>
        <taxon>Magnoliopsida</taxon>
        <taxon>Liliopsida</taxon>
        <taxon>Araceae</taxon>
        <taxon>Lemnoideae</taxon>
        <taxon>Spirodela</taxon>
    </lineage>
</organism>
<feature type="region of interest" description="Disordered" evidence="3">
    <location>
        <begin position="1"/>
        <end position="52"/>
    </location>
</feature>
<evidence type="ECO:0000256" key="1">
    <source>
        <dbReference type="ARBA" id="ARBA00010954"/>
    </source>
</evidence>
<reference evidence="4" key="1">
    <citation type="submission" date="2020-02" db="EMBL/GenBank/DDBJ databases">
        <authorList>
            <person name="Scholz U."/>
            <person name="Mascher M."/>
            <person name="Fiebig A."/>
        </authorList>
    </citation>
    <scope>NUCLEOTIDE SEQUENCE</scope>
</reference>
<feature type="region of interest" description="Disordered" evidence="3">
    <location>
        <begin position="938"/>
        <end position="967"/>
    </location>
</feature>
<keyword evidence="5" id="KW-1185">Reference proteome</keyword>
<comment type="similarity">
    <text evidence="1">Belongs to the TCP11 family.</text>
</comment>
<gene>
    <name evidence="4" type="ORF">SI8410_08011130</name>
</gene>
<dbReference type="InterPro" id="IPR008862">
    <property type="entry name" value="Tcp11"/>
</dbReference>
<evidence type="ECO:0000313" key="4">
    <source>
        <dbReference type="EMBL" id="CAA7400452.1"/>
    </source>
</evidence>
<feature type="region of interest" description="Disordered" evidence="3">
    <location>
        <begin position="383"/>
        <end position="407"/>
    </location>
</feature>
<protein>
    <submittedName>
        <fullName evidence="4">Uncharacterized protein</fullName>
    </submittedName>
</protein>
<dbReference type="PANTHER" id="PTHR12832:SF11">
    <property type="entry name" value="LD23868P"/>
    <property type="match status" value="1"/>
</dbReference>
<feature type="compositionally biased region" description="Low complexity" evidence="3">
    <location>
        <begin position="940"/>
        <end position="963"/>
    </location>
</feature>
<dbReference type="EMBL" id="LR746271">
    <property type="protein sequence ID" value="CAA7400452.1"/>
    <property type="molecule type" value="Genomic_DNA"/>
</dbReference>
<dbReference type="Pfam" id="PF05794">
    <property type="entry name" value="Tcp11"/>
    <property type="match status" value="1"/>
</dbReference>
<feature type="region of interest" description="Disordered" evidence="3">
    <location>
        <begin position="599"/>
        <end position="625"/>
    </location>
</feature>
<sequence>MEWTETGTPMAVVLEFPAGDASSPGESPPSKVPRRLMQRLSEGRSGAPSSVEEIEAKLREADLRRQKFHEWLSSKARPKVKSPSWSSQEEDLGQRLEAKLYAAEQKRLSILQRAQTRLARLDELRQAAKTGAVLRFKREREELGTKVNTRIQQAEANRMLLLQAHLQRRAAVQERKTQSLITRIHRENKYRECVQKAIYQKRVAAERNRLGFLEAEKTRAHAKVMRAHRVAKSVYHQRETERRKMKEQLEARLQRAKRQRAEYLKKRGNPHCFMSNASNKMRKHGDFLSRKLARCWRQFVRSRKTTVSLTKAYESLGINKELVRLMPFEQLAGLIGSPAALGTVKALLDRFESRLVLTLSSSSSVPENIDHLLKRVASPSRRLSLNKATRSRVQTKKGPGNESVKHEPRKVSRYAVRVVLCAYMISGHPDEVFSGRGAQESELAESAASFLREFELLISVVLNGPQTEAASRPSSLDVKSVEVSSPNLLKRRTIRSQLAAFDAAWRSYLYSFVVWKVKDARLLEEDLVRAACQLELSMMQKCKLTREGEKPDLNHDMRAIQKQVTEDQRLLREKVQHLSGSDGIERMESEISKTRHKYFQTKENGSPSTSISRISSPSVTPVHESSDSSTVFLASVEKQYRVDHSTKSSNVVRSLFNDGISSSPEISPSMNAQTIPAVKQFEENEVLVNEMLHQSYRSSLVDLNVNGKEEGKIKEKIKETMEKAFWDGVTESLTKEEPDYETLISLVKEVREELCGMSPKSWKDEIHGRIDLDILSQMLDSRVNDISYLREILNYSLGLLLKLSAPANEEGMKKKYEKFWAELAVLASQSTDKRNGSFVTTVVRGLCFVLEQIQALKEEISRARIQMMGPIIRGPAGIEYLQKAFTKRYGPPSDAAAALPLTAQWMSSSSQECMREWEEHTDLMSTLSTGQVLPPATAIRSGGRFPGGSRPASSSSDSAGDAPTECKGEKIDVQVRLGLLKLAGRIEGLTREGTPETLQLNWQRLRNAQSQLQNIIVVCTSLLVLRQTLVSQSAAPPPPADVEAAVSLAAGRLSELVERDPHVGVPEIVAAALAAAAAPPERDGRGEREEVMARVLYRSLQAGDPVFGKVSGTVYLAARGLVLGGCGARGRRAAAASLQRVGGTALLDRLADTAGSLGMMAAVSCQVHRPWYVPLA</sequence>
<evidence type="ECO:0000313" key="5">
    <source>
        <dbReference type="Proteomes" id="UP000663760"/>
    </source>
</evidence>
<feature type="coiled-coil region" evidence="2">
    <location>
        <begin position="239"/>
        <end position="266"/>
    </location>
</feature>
<evidence type="ECO:0000256" key="3">
    <source>
        <dbReference type="SAM" id="MobiDB-lite"/>
    </source>
</evidence>
<accession>A0A7I8KSJ2</accession>
<name>A0A7I8KSJ2_SPIIN</name>
<evidence type="ECO:0000256" key="2">
    <source>
        <dbReference type="SAM" id="Coils"/>
    </source>
</evidence>
<dbReference type="Proteomes" id="UP000663760">
    <property type="component" value="Chromosome 8"/>
</dbReference>